<dbReference type="AlphaFoldDB" id="A0A0L0SGR9"/>
<sequence length="102" mass="11963">MYINAQTYLWVRQARSTLDTISPRVMAKLRQRYGRVGNVVIDGKRWNMDDKRPANRHQQDGRHLKTKARDLIMLRFRRQTRVPLQYARSVVADGGEGHGNDE</sequence>
<organism evidence="1 2">
    <name type="scientific">Allomyces macrogynus (strain ATCC 38327)</name>
    <name type="common">Allomyces javanicus var. macrogynus</name>
    <dbReference type="NCBI Taxonomy" id="578462"/>
    <lineage>
        <taxon>Eukaryota</taxon>
        <taxon>Fungi</taxon>
        <taxon>Fungi incertae sedis</taxon>
        <taxon>Blastocladiomycota</taxon>
        <taxon>Blastocladiomycetes</taxon>
        <taxon>Blastocladiales</taxon>
        <taxon>Blastocladiaceae</taxon>
        <taxon>Allomyces</taxon>
    </lineage>
</organism>
<keyword evidence="2" id="KW-1185">Reference proteome</keyword>
<reference evidence="1 2" key="1">
    <citation type="submission" date="2009-11" db="EMBL/GenBank/DDBJ databases">
        <title>Annotation of Allomyces macrogynus ATCC 38327.</title>
        <authorList>
            <consortium name="The Broad Institute Genome Sequencing Platform"/>
            <person name="Russ C."/>
            <person name="Cuomo C."/>
            <person name="Burger G."/>
            <person name="Gray M.W."/>
            <person name="Holland P.W.H."/>
            <person name="King N."/>
            <person name="Lang F.B.F."/>
            <person name="Roger A.J."/>
            <person name="Ruiz-Trillo I."/>
            <person name="Young S.K."/>
            <person name="Zeng Q."/>
            <person name="Gargeya S."/>
            <person name="Fitzgerald M."/>
            <person name="Haas B."/>
            <person name="Abouelleil A."/>
            <person name="Alvarado L."/>
            <person name="Arachchi H.M."/>
            <person name="Berlin A."/>
            <person name="Chapman S.B."/>
            <person name="Gearin G."/>
            <person name="Goldberg J."/>
            <person name="Griggs A."/>
            <person name="Gujja S."/>
            <person name="Hansen M."/>
            <person name="Heiman D."/>
            <person name="Howarth C."/>
            <person name="Larimer J."/>
            <person name="Lui A."/>
            <person name="MacDonald P.J.P."/>
            <person name="McCowen C."/>
            <person name="Montmayeur A."/>
            <person name="Murphy C."/>
            <person name="Neiman D."/>
            <person name="Pearson M."/>
            <person name="Priest M."/>
            <person name="Roberts A."/>
            <person name="Saif S."/>
            <person name="Shea T."/>
            <person name="Sisk P."/>
            <person name="Stolte C."/>
            <person name="Sykes S."/>
            <person name="Wortman J."/>
            <person name="Nusbaum C."/>
            <person name="Birren B."/>
        </authorList>
    </citation>
    <scope>NUCLEOTIDE SEQUENCE [LARGE SCALE GENOMIC DNA]</scope>
    <source>
        <strain evidence="1 2">ATCC 38327</strain>
    </source>
</reference>
<evidence type="ECO:0000313" key="2">
    <source>
        <dbReference type="Proteomes" id="UP000054350"/>
    </source>
</evidence>
<dbReference type="VEuPathDB" id="FungiDB:AMAG_18664"/>
<dbReference type="EMBL" id="GG745338">
    <property type="protein sequence ID" value="KNE61644.1"/>
    <property type="molecule type" value="Genomic_DNA"/>
</dbReference>
<accession>A0A0L0SGR9</accession>
<name>A0A0L0SGR9_ALLM3</name>
<gene>
    <name evidence="1" type="ORF">AMAG_18664</name>
</gene>
<dbReference type="Proteomes" id="UP000054350">
    <property type="component" value="Unassembled WGS sequence"/>
</dbReference>
<reference evidence="1 2" key="2">
    <citation type="submission" date="2009-11" db="EMBL/GenBank/DDBJ databases">
        <title>The Genome Sequence of Allomyces macrogynus strain ATCC 38327.</title>
        <authorList>
            <consortium name="The Broad Institute Genome Sequencing Platform"/>
            <person name="Russ C."/>
            <person name="Cuomo C."/>
            <person name="Shea T."/>
            <person name="Young S.K."/>
            <person name="Zeng Q."/>
            <person name="Koehrsen M."/>
            <person name="Haas B."/>
            <person name="Borodovsky M."/>
            <person name="Guigo R."/>
            <person name="Alvarado L."/>
            <person name="Berlin A."/>
            <person name="Borenstein D."/>
            <person name="Chen Z."/>
            <person name="Engels R."/>
            <person name="Freedman E."/>
            <person name="Gellesch M."/>
            <person name="Goldberg J."/>
            <person name="Griggs A."/>
            <person name="Gujja S."/>
            <person name="Heiman D."/>
            <person name="Hepburn T."/>
            <person name="Howarth C."/>
            <person name="Jen D."/>
            <person name="Larson L."/>
            <person name="Lewis B."/>
            <person name="Mehta T."/>
            <person name="Park D."/>
            <person name="Pearson M."/>
            <person name="Roberts A."/>
            <person name="Saif S."/>
            <person name="Shenoy N."/>
            <person name="Sisk P."/>
            <person name="Stolte C."/>
            <person name="Sykes S."/>
            <person name="Walk T."/>
            <person name="White J."/>
            <person name="Yandava C."/>
            <person name="Burger G."/>
            <person name="Gray M.W."/>
            <person name="Holland P.W.H."/>
            <person name="King N."/>
            <person name="Lang F.B.F."/>
            <person name="Roger A.J."/>
            <person name="Ruiz-Trillo I."/>
            <person name="Lander E."/>
            <person name="Nusbaum C."/>
        </authorList>
    </citation>
    <scope>NUCLEOTIDE SEQUENCE [LARGE SCALE GENOMIC DNA]</scope>
    <source>
        <strain evidence="1 2">ATCC 38327</strain>
    </source>
</reference>
<evidence type="ECO:0000313" key="1">
    <source>
        <dbReference type="EMBL" id="KNE61644.1"/>
    </source>
</evidence>
<protein>
    <submittedName>
        <fullName evidence="1">Uncharacterized protein</fullName>
    </submittedName>
</protein>
<proteinExistence type="predicted"/>